<evidence type="ECO:0000313" key="3">
    <source>
        <dbReference type="Proteomes" id="UP000000644"/>
    </source>
</evidence>
<dbReference type="AlphaFoldDB" id="A1VV70"/>
<dbReference type="HOGENOM" id="CLU_036299_0_0_4"/>
<keyword evidence="3" id="KW-1185">Reference proteome</keyword>
<protein>
    <recommendedName>
        <fullName evidence="1">Zorya protein ZorC EH domain-containing protein</fullName>
    </recommendedName>
</protein>
<geneLocation type="plasmid" evidence="2 3">
    <name>pPNAP01</name>
</geneLocation>
<evidence type="ECO:0000313" key="2">
    <source>
        <dbReference type="EMBL" id="ABM39548.1"/>
    </source>
</evidence>
<dbReference type="InterPro" id="IPR028943">
    <property type="entry name" value="ZorC_EH_Signature_dom"/>
</dbReference>
<accession>A1VV70</accession>
<dbReference type="EMBL" id="CP000530">
    <property type="protein sequence ID" value="ABM39548.1"/>
    <property type="molecule type" value="Genomic_DNA"/>
</dbReference>
<keyword evidence="2" id="KW-0614">Plasmid</keyword>
<gene>
    <name evidence="2" type="ordered locus">Pnap_4265</name>
</gene>
<feature type="domain" description="Zorya protein ZorC EH" evidence="1">
    <location>
        <begin position="27"/>
        <end position="457"/>
    </location>
</feature>
<sequence>MDLLNLFSSMLNQAALNSPVDVRASDDIDKVLLALEKQVKSGGRNDEPKDLQIEAVRRFWKTGHVETLREARLVAFGLAVTPWDDRRSLMEDKRLFGSALDAVDAWQGAPRQYRKCFQGLVRSYFDYDGMGRSTPDVGKVNWRQLRDYLNSNAASIRDASLNPDWVSCTLSNTGLFTEEPCAAYGPDLLAGNSDLVGDIRKLLGISDGSWFTRELIIAQIRQATQLGDQAFHAAVSGLLRLLGGNEVLRDRGLQILLDRYALIPQPPQHPSLRDYAVTCWGNPWLPSNQDRWGGVQTAARQMVSNWLKLEFIELFFTKLAQDGLSDTRRVKFWAKYVPAIEEIHFALGPHAMYSRERDFVELRDKLKGLIVPLQDNIAANNAFIMTMGDLVAVEFSGASNAFYGYNVKNRMPFDLTQPVRTPVNGQNSLKNSSRALYLRHQDNVLGFNGWEGRFQDELRTKFNIRPGVTSPQRVVVERQWNDAPAPPHPKSPQTPLFAARTLAPAASTRPMPRTFTTPAPVPKSTAPAFATDQSAPFAPDLPFTMDNLREVCMRIGASVQDRSDRGGALWVMAPAHIPHIRELLTNWGFKFTIGKGWWKKIE</sequence>
<reference evidence="3" key="1">
    <citation type="journal article" date="2009" name="Environ. Microbiol.">
        <title>The genome of Polaromonas naphthalenivorans strain CJ2, isolated from coal tar-contaminated sediment, reveals physiological and metabolic versatility and evolution through extensive horizontal gene transfer.</title>
        <authorList>
            <person name="Yagi J.M."/>
            <person name="Sims D."/>
            <person name="Brettin T."/>
            <person name="Bruce D."/>
            <person name="Madsen E.L."/>
        </authorList>
    </citation>
    <scope>NUCLEOTIDE SEQUENCE [LARGE SCALE GENOMIC DNA]</scope>
    <source>
        <strain evidence="3">CJ2</strain>
        <plasmid evidence="3">Plasmid pPNAP01</plasmid>
    </source>
</reference>
<proteinExistence type="predicted"/>
<dbReference type="Proteomes" id="UP000000644">
    <property type="component" value="Plasmid pPNAP01"/>
</dbReference>
<name>A1VV70_POLNA</name>
<dbReference type="KEGG" id="pna:Pnap_4265"/>
<organism evidence="2 3">
    <name type="scientific">Polaromonas naphthalenivorans (strain CJ2)</name>
    <dbReference type="NCBI Taxonomy" id="365044"/>
    <lineage>
        <taxon>Bacteria</taxon>
        <taxon>Pseudomonadati</taxon>
        <taxon>Pseudomonadota</taxon>
        <taxon>Betaproteobacteria</taxon>
        <taxon>Burkholderiales</taxon>
        <taxon>Comamonadaceae</taxon>
        <taxon>Polaromonas</taxon>
    </lineage>
</organism>
<evidence type="ECO:0000259" key="1">
    <source>
        <dbReference type="Pfam" id="PF15611"/>
    </source>
</evidence>
<dbReference type="Pfam" id="PF15611">
    <property type="entry name" value="EH_Signature"/>
    <property type="match status" value="1"/>
</dbReference>